<dbReference type="GeneID" id="28824344"/>
<evidence type="ECO:0000313" key="3">
    <source>
        <dbReference type="Proteomes" id="UP000070700"/>
    </source>
</evidence>
<dbReference type="Proteomes" id="UP000070700">
    <property type="component" value="Unassembled WGS sequence"/>
</dbReference>
<evidence type="ECO:0000313" key="2">
    <source>
        <dbReference type="EMBL" id="KUJ19062.1"/>
    </source>
</evidence>
<sequence length="178" mass="18757">MLASLITTFLILTFSTLSLADSAPFTLTANSTNTTLNGQQAYIYIDPADPYFGLLYFTSDPTIPATTFTLDSSGGHILSHLSNTTSTLSLLEANTNNDAYDETIFFSPPSVVADGQNPPTCHVYAGQLSCEVTSEGDTRLTKTYVCPDGVGYGTIGGSLKIGKVVVEGCEAVGLVVSY</sequence>
<name>A0A194XH14_MOLSC</name>
<keyword evidence="3" id="KW-1185">Reference proteome</keyword>
<accession>A0A194XH14</accession>
<protein>
    <submittedName>
        <fullName evidence="2">Uncharacterized protein</fullName>
    </submittedName>
</protein>
<dbReference type="InParanoid" id="A0A194XH14"/>
<dbReference type="AlphaFoldDB" id="A0A194XH14"/>
<proteinExistence type="predicted"/>
<evidence type="ECO:0000256" key="1">
    <source>
        <dbReference type="SAM" id="SignalP"/>
    </source>
</evidence>
<gene>
    <name evidence="2" type="ORF">LY89DRAFT_683019</name>
</gene>
<dbReference type="RefSeq" id="XP_018073417.1">
    <property type="nucleotide sequence ID" value="XM_018214618.1"/>
</dbReference>
<keyword evidence="1" id="KW-0732">Signal</keyword>
<dbReference type="OrthoDB" id="3556493at2759"/>
<organism evidence="2 3">
    <name type="scientific">Mollisia scopiformis</name>
    <name type="common">Conifer needle endophyte fungus</name>
    <name type="synonym">Phialocephala scopiformis</name>
    <dbReference type="NCBI Taxonomy" id="149040"/>
    <lineage>
        <taxon>Eukaryota</taxon>
        <taxon>Fungi</taxon>
        <taxon>Dikarya</taxon>
        <taxon>Ascomycota</taxon>
        <taxon>Pezizomycotina</taxon>
        <taxon>Leotiomycetes</taxon>
        <taxon>Helotiales</taxon>
        <taxon>Mollisiaceae</taxon>
        <taxon>Mollisia</taxon>
    </lineage>
</organism>
<dbReference type="KEGG" id="psco:LY89DRAFT_683019"/>
<feature type="chain" id="PRO_5008268237" evidence="1">
    <location>
        <begin position="21"/>
        <end position="178"/>
    </location>
</feature>
<reference evidence="2 3" key="1">
    <citation type="submission" date="2015-10" db="EMBL/GenBank/DDBJ databases">
        <title>Full genome of DAOMC 229536 Phialocephala scopiformis, a fungal endophyte of spruce producing the potent anti-insectan compound rugulosin.</title>
        <authorList>
            <consortium name="DOE Joint Genome Institute"/>
            <person name="Walker A.K."/>
            <person name="Frasz S.L."/>
            <person name="Seifert K.A."/>
            <person name="Miller J.D."/>
            <person name="Mondo S.J."/>
            <person name="Labutti K."/>
            <person name="Lipzen A."/>
            <person name="Dockter R."/>
            <person name="Kennedy M."/>
            <person name="Grigoriev I.V."/>
            <person name="Spatafora J.W."/>
        </authorList>
    </citation>
    <scope>NUCLEOTIDE SEQUENCE [LARGE SCALE GENOMIC DNA]</scope>
    <source>
        <strain evidence="2 3">CBS 120377</strain>
    </source>
</reference>
<feature type="signal peptide" evidence="1">
    <location>
        <begin position="1"/>
        <end position="20"/>
    </location>
</feature>
<dbReference type="EMBL" id="KQ947411">
    <property type="protein sequence ID" value="KUJ19062.1"/>
    <property type="molecule type" value="Genomic_DNA"/>
</dbReference>